<keyword evidence="8" id="KW-0732">Signal</keyword>
<keyword evidence="2 7" id="KW-0813">Transport</keyword>
<keyword evidence="4 7" id="KW-0812">Transmembrane</keyword>
<keyword evidence="3 7" id="KW-1134">Transmembrane beta strand</keyword>
<dbReference type="AlphaFoldDB" id="A0A495IVL8"/>
<dbReference type="GO" id="GO:0009279">
    <property type="term" value="C:cell outer membrane"/>
    <property type="evidence" value="ECO:0007669"/>
    <property type="project" value="UniProtKB-SubCell"/>
</dbReference>
<keyword evidence="5 7" id="KW-0472">Membrane</keyword>
<evidence type="ECO:0000256" key="7">
    <source>
        <dbReference type="PROSITE-ProRule" id="PRU01360"/>
    </source>
</evidence>
<keyword evidence="6 7" id="KW-0998">Cell outer membrane</keyword>
<feature type="domain" description="TonB-dependent receptor plug" evidence="9">
    <location>
        <begin position="144"/>
        <end position="225"/>
    </location>
</feature>
<dbReference type="InterPro" id="IPR039426">
    <property type="entry name" value="TonB-dep_rcpt-like"/>
</dbReference>
<evidence type="ECO:0000256" key="5">
    <source>
        <dbReference type="ARBA" id="ARBA00023136"/>
    </source>
</evidence>
<organism evidence="11 12">
    <name type="scientific">Mucilaginibacter gracilis</name>
    <dbReference type="NCBI Taxonomy" id="423350"/>
    <lineage>
        <taxon>Bacteria</taxon>
        <taxon>Pseudomonadati</taxon>
        <taxon>Bacteroidota</taxon>
        <taxon>Sphingobacteriia</taxon>
        <taxon>Sphingobacteriales</taxon>
        <taxon>Sphingobacteriaceae</taxon>
        <taxon>Mucilaginibacter</taxon>
    </lineage>
</organism>
<dbReference type="Pfam" id="PF14905">
    <property type="entry name" value="OMP_b-brl_3"/>
    <property type="match status" value="1"/>
</dbReference>
<evidence type="ECO:0000313" key="11">
    <source>
        <dbReference type="EMBL" id="RKR80523.1"/>
    </source>
</evidence>
<sequence>MKNFLFTISLLIFYFSSNAQIKSTFGVRGNLIGPDNANFIGEFILSVKSINNPLFKKQIVFKNSLFRVDSLMKGQYELSFALPRYKTKTIIVKIDSRSRFTELGNVTVEKEVIKLNEVTVIANKPLVTQSIDRLAYNVSADPQAKSQSLLEMVRKLPLVTLNADDEVQINGSSDFKILINGKPSSLFNRGAKDAFKNMPANNIAKIEIITTPSAANDAEGGSGGILNIVTVKKDTPGYTGNLSSAANSLGEQRLSANIAVKRSKLGLSLDGAYLNQNSPLSSSDNYRLTYSPFKASASQQGSVSSDGKLSYVNAELSYELNAQSLVSATVGVNGSERGKLADEHFFEYGGNGLLLDSYRLKNNGESKNLGLDMGLNYQLAFKKNKEQLLIASYKYSSFSNSLVNGLYSTERYNYNNDDLIQHNKFGSKEQTIQVNYIQPLKIVNIETGIKFIGRNNKSDFSYTPYNPLTGQEQTNNIVTNNYDYTQGIFSFFNSNQFRFGKYGIQAGFRIERTDIDAHFTSVGTALKQQYNTVIPAVSIQWKSGSGTGVTFGYTERIQRPSINQLNPFVDKSNPLYFTSGNPALNPVRHHSLDLNYTSLKKASTIIGLNYIFSNNTIQNLVSLTADTVTFSTYQNAGNSKNLGTYLSINYPLSSKMSLTINGRVSHLWINGFLATRLYNNQGFQGSFYTNLNYRFLNDWRASANVGTYSKFITLQGSQNAYTFSSLSVSKDLFKKKLSLSGTLNNPFQHYRYAINRLTTDEFIQEANYRNDYRRIDFGLSYRFGKINGSIKKNKKIIDNDDLKDN</sequence>
<evidence type="ECO:0000256" key="8">
    <source>
        <dbReference type="SAM" id="SignalP"/>
    </source>
</evidence>
<dbReference type="Gene3D" id="2.40.170.20">
    <property type="entry name" value="TonB-dependent receptor, beta-barrel domain"/>
    <property type="match status" value="1"/>
</dbReference>
<comment type="caution">
    <text evidence="11">The sequence shown here is derived from an EMBL/GenBank/DDBJ whole genome shotgun (WGS) entry which is preliminary data.</text>
</comment>
<feature type="signal peptide" evidence="8">
    <location>
        <begin position="1"/>
        <end position="19"/>
    </location>
</feature>
<gene>
    <name evidence="11" type="ORF">BDD43_0644</name>
</gene>
<evidence type="ECO:0000256" key="6">
    <source>
        <dbReference type="ARBA" id="ARBA00023237"/>
    </source>
</evidence>
<dbReference type="RefSeq" id="WP_121196296.1">
    <property type="nucleotide sequence ID" value="NZ_RBKU01000001.1"/>
</dbReference>
<dbReference type="PROSITE" id="PS52016">
    <property type="entry name" value="TONB_DEPENDENT_REC_3"/>
    <property type="match status" value="1"/>
</dbReference>
<evidence type="ECO:0000259" key="9">
    <source>
        <dbReference type="Pfam" id="PF07715"/>
    </source>
</evidence>
<evidence type="ECO:0000256" key="2">
    <source>
        <dbReference type="ARBA" id="ARBA00022448"/>
    </source>
</evidence>
<dbReference type="Gene3D" id="2.170.130.10">
    <property type="entry name" value="TonB-dependent receptor, plug domain"/>
    <property type="match status" value="1"/>
</dbReference>
<evidence type="ECO:0000256" key="3">
    <source>
        <dbReference type="ARBA" id="ARBA00022452"/>
    </source>
</evidence>
<evidence type="ECO:0000256" key="1">
    <source>
        <dbReference type="ARBA" id="ARBA00004571"/>
    </source>
</evidence>
<dbReference type="EMBL" id="RBKU01000001">
    <property type="protein sequence ID" value="RKR80523.1"/>
    <property type="molecule type" value="Genomic_DNA"/>
</dbReference>
<proteinExistence type="inferred from homology"/>
<evidence type="ECO:0000313" key="12">
    <source>
        <dbReference type="Proteomes" id="UP000268007"/>
    </source>
</evidence>
<evidence type="ECO:0000256" key="4">
    <source>
        <dbReference type="ARBA" id="ARBA00022692"/>
    </source>
</evidence>
<keyword evidence="11" id="KW-0675">Receptor</keyword>
<dbReference type="Pfam" id="PF07715">
    <property type="entry name" value="Plug"/>
    <property type="match status" value="1"/>
</dbReference>
<feature type="domain" description="Outer membrane protein beta-barrel" evidence="10">
    <location>
        <begin position="381"/>
        <end position="781"/>
    </location>
</feature>
<dbReference type="OrthoDB" id="606851at2"/>
<dbReference type="InterPro" id="IPR012910">
    <property type="entry name" value="Plug_dom"/>
</dbReference>
<protein>
    <submittedName>
        <fullName evidence="11">Outer membrane receptor protein involved in Fe transport</fullName>
    </submittedName>
</protein>
<comment type="subcellular location">
    <subcellularLocation>
        <location evidence="1 7">Cell outer membrane</location>
        <topology evidence="1 7">Multi-pass membrane protein</topology>
    </subcellularLocation>
</comment>
<dbReference type="InterPro" id="IPR041700">
    <property type="entry name" value="OMP_b-brl_3"/>
</dbReference>
<dbReference type="SUPFAM" id="SSF56935">
    <property type="entry name" value="Porins"/>
    <property type="match status" value="1"/>
</dbReference>
<comment type="similarity">
    <text evidence="7">Belongs to the TonB-dependent receptor family.</text>
</comment>
<evidence type="ECO:0000259" key="10">
    <source>
        <dbReference type="Pfam" id="PF14905"/>
    </source>
</evidence>
<dbReference type="InterPro" id="IPR036942">
    <property type="entry name" value="Beta-barrel_TonB_sf"/>
</dbReference>
<feature type="chain" id="PRO_5019861024" evidence="8">
    <location>
        <begin position="20"/>
        <end position="805"/>
    </location>
</feature>
<dbReference type="InterPro" id="IPR037066">
    <property type="entry name" value="Plug_dom_sf"/>
</dbReference>
<reference evidence="11 12" key="1">
    <citation type="submission" date="2018-10" db="EMBL/GenBank/DDBJ databases">
        <title>Genomic Encyclopedia of Archaeal and Bacterial Type Strains, Phase II (KMG-II): from individual species to whole genera.</title>
        <authorList>
            <person name="Goeker M."/>
        </authorList>
    </citation>
    <scope>NUCLEOTIDE SEQUENCE [LARGE SCALE GENOMIC DNA]</scope>
    <source>
        <strain evidence="11 12">DSM 18602</strain>
    </source>
</reference>
<keyword evidence="12" id="KW-1185">Reference proteome</keyword>
<name>A0A495IVL8_9SPHI</name>
<accession>A0A495IVL8</accession>
<dbReference type="Proteomes" id="UP000268007">
    <property type="component" value="Unassembled WGS sequence"/>
</dbReference>